<gene>
    <name evidence="3" type="ORF">VN97_g9095</name>
</gene>
<evidence type="ECO:0000259" key="2">
    <source>
        <dbReference type="Pfam" id="PF18126"/>
    </source>
</evidence>
<accession>A0AAI9X573</accession>
<feature type="region of interest" description="Disordered" evidence="1">
    <location>
        <begin position="33"/>
        <end position="74"/>
    </location>
</feature>
<dbReference type="InterPro" id="IPR040922">
    <property type="entry name" value="Ribosomal_mL59_dom"/>
</dbReference>
<reference evidence="3" key="2">
    <citation type="journal article" date="2016" name="Fungal Biol.">
        <title>Ochratoxin A production by Penicillium thymicola.</title>
        <authorList>
            <person name="Nguyen H.D.T."/>
            <person name="McMullin D.R."/>
            <person name="Ponomareva E."/>
            <person name="Riley R."/>
            <person name="Pomraning K.R."/>
            <person name="Baker S.E."/>
            <person name="Seifert K.A."/>
        </authorList>
    </citation>
    <scope>NUCLEOTIDE SEQUENCE</scope>
    <source>
        <strain evidence="3">DAOM 180753</strain>
    </source>
</reference>
<keyword evidence="4" id="KW-1185">Reference proteome</keyword>
<evidence type="ECO:0000313" key="4">
    <source>
        <dbReference type="Proteomes" id="UP001227192"/>
    </source>
</evidence>
<dbReference type="Proteomes" id="UP001227192">
    <property type="component" value="Unassembled WGS sequence"/>
</dbReference>
<dbReference type="InterPro" id="IPR037507">
    <property type="entry name" value="Ribosomal_mL59"/>
</dbReference>
<sequence>MSVSKQTSALLENIPQRLVNFFARYPPQVHSAAVRRPAPANGEGYVPTKVESPYTPDRDAKGAPGEKKHGWTPSRALLVTSEELRNPFLPHKRFGKWEAPKYGLRQQADLMKLAIKYNVGTLLPPSRKSPEFKETRRAERGLQVKGTGVGHKVKGHKWERTMESRLEDRRKAMEGMPEMVRMWKQVSIRLVLPVEVVRAMLTRRNREVMAVAGDNGPSGNGDAPSPHITASCFSLFWPVCSFWFFNVLLIPMRTGSAQILVRAIIAGAWDGVLSLKYTINPICTIQSTVTSPNGAQENHLHVYGRCYLSLSSTSIRYLLAPS</sequence>
<evidence type="ECO:0000256" key="1">
    <source>
        <dbReference type="SAM" id="MobiDB-lite"/>
    </source>
</evidence>
<proteinExistence type="predicted"/>
<name>A0AAI9X573_PENTH</name>
<feature type="compositionally biased region" description="Basic and acidic residues" evidence="1">
    <location>
        <begin position="56"/>
        <end position="69"/>
    </location>
</feature>
<dbReference type="EMBL" id="LACB01000353">
    <property type="protein sequence ID" value="KAJ9484290.1"/>
    <property type="molecule type" value="Genomic_DNA"/>
</dbReference>
<dbReference type="GO" id="GO:0005762">
    <property type="term" value="C:mitochondrial large ribosomal subunit"/>
    <property type="evidence" value="ECO:0007669"/>
    <property type="project" value="InterPro"/>
</dbReference>
<dbReference type="Pfam" id="PF18126">
    <property type="entry name" value="Mitoc_mL59"/>
    <property type="match status" value="1"/>
</dbReference>
<comment type="caution">
    <text evidence="3">The sequence shown here is derived from an EMBL/GenBank/DDBJ whole genome shotgun (WGS) entry which is preliminary data.</text>
</comment>
<dbReference type="AlphaFoldDB" id="A0AAI9X573"/>
<dbReference type="PANTHER" id="PTHR28041:SF1">
    <property type="entry name" value="LARGE RIBOSOMAL SUBUNIT PROTEIN ML59"/>
    <property type="match status" value="1"/>
</dbReference>
<organism evidence="3 4">
    <name type="scientific">Penicillium thymicola</name>
    <dbReference type="NCBI Taxonomy" id="293382"/>
    <lineage>
        <taxon>Eukaryota</taxon>
        <taxon>Fungi</taxon>
        <taxon>Dikarya</taxon>
        <taxon>Ascomycota</taxon>
        <taxon>Pezizomycotina</taxon>
        <taxon>Eurotiomycetes</taxon>
        <taxon>Eurotiomycetidae</taxon>
        <taxon>Eurotiales</taxon>
        <taxon>Aspergillaceae</taxon>
        <taxon>Penicillium</taxon>
    </lineage>
</organism>
<evidence type="ECO:0000313" key="3">
    <source>
        <dbReference type="EMBL" id="KAJ9484290.1"/>
    </source>
</evidence>
<feature type="domain" description="Large ribosomal subunit protein mL59" evidence="2">
    <location>
        <begin position="16"/>
        <end position="185"/>
    </location>
</feature>
<protein>
    <recommendedName>
        <fullName evidence="2">Large ribosomal subunit protein mL59 domain-containing protein</fullName>
    </recommendedName>
</protein>
<reference evidence="3" key="1">
    <citation type="submission" date="2015-06" db="EMBL/GenBank/DDBJ databases">
        <authorList>
            <person name="Nguyen H."/>
        </authorList>
    </citation>
    <scope>NUCLEOTIDE SEQUENCE</scope>
    <source>
        <strain evidence="3">DAOM 180753</strain>
    </source>
</reference>
<dbReference type="GO" id="GO:0003735">
    <property type="term" value="F:structural constituent of ribosome"/>
    <property type="evidence" value="ECO:0007669"/>
    <property type="project" value="InterPro"/>
</dbReference>
<dbReference type="PANTHER" id="PTHR28041">
    <property type="entry name" value="54S RIBOSOMAL PROTEIN L25, MITOCHONDRIAL"/>
    <property type="match status" value="1"/>
</dbReference>